<feature type="compositionally biased region" description="Polar residues" evidence="1">
    <location>
        <begin position="437"/>
        <end position="447"/>
    </location>
</feature>
<evidence type="ECO:0000313" key="4">
    <source>
        <dbReference type="Proteomes" id="UP001500967"/>
    </source>
</evidence>
<accession>A0ABP3DBT1</accession>
<feature type="region of interest" description="Disordered" evidence="1">
    <location>
        <begin position="591"/>
        <end position="613"/>
    </location>
</feature>
<name>A0ABP3DBT1_9ACTN</name>
<reference evidence="4" key="1">
    <citation type="journal article" date="2019" name="Int. J. Syst. Evol. Microbiol.">
        <title>The Global Catalogue of Microorganisms (GCM) 10K type strain sequencing project: providing services to taxonomists for standard genome sequencing and annotation.</title>
        <authorList>
            <consortium name="The Broad Institute Genomics Platform"/>
            <consortium name="The Broad Institute Genome Sequencing Center for Infectious Disease"/>
            <person name="Wu L."/>
            <person name="Ma J."/>
        </authorList>
    </citation>
    <scope>NUCLEOTIDE SEQUENCE [LARGE SCALE GENOMIC DNA]</scope>
    <source>
        <strain evidence="4">JCM 10425</strain>
    </source>
</reference>
<protein>
    <recommendedName>
        <fullName evidence="2">eCIS core domain-containing protein</fullName>
    </recommendedName>
</protein>
<evidence type="ECO:0000256" key="1">
    <source>
        <dbReference type="SAM" id="MobiDB-lite"/>
    </source>
</evidence>
<organism evidence="3 4">
    <name type="scientific">Cryptosporangium japonicum</name>
    <dbReference type="NCBI Taxonomy" id="80872"/>
    <lineage>
        <taxon>Bacteria</taxon>
        <taxon>Bacillati</taxon>
        <taxon>Actinomycetota</taxon>
        <taxon>Actinomycetes</taxon>
        <taxon>Cryptosporangiales</taxon>
        <taxon>Cryptosporangiaceae</taxon>
        <taxon>Cryptosporangium</taxon>
    </lineage>
</organism>
<proteinExistence type="predicted"/>
<feature type="region of interest" description="Disordered" evidence="1">
    <location>
        <begin position="1"/>
        <end position="30"/>
    </location>
</feature>
<dbReference type="RefSeq" id="WP_344647746.1">
    <property type="nucleotide sequence ID" value="NZ_BAAAGX010000006.1"/>
</dbReference>
<feature type="domain" description="eCIS core" evidence="2">
    <location>
        <begin position="67"/>
        <end position="138"/>
    </location>
</feature>
<evidence type="ECO:0000313" key="3">
    <source>
        <dbReference type="EMBL" id="GAA0228496.1"/>
    </source>
</evidence>
<feature type="compositionally biased region" description="Basic and acidic residues" evidence="1">
    <location>
        <begin position="475"/>
        <end position="494"/>
    </location>
</feature>
<feature type="compositionally biased region" description="Basic and acidic residues" evidence="1">
    <location>
        <begin position="591"/>
        <end position="612"/>
    </location>
</feature>
<dbReference type="InterPro" id="IPR025295">
    <property type="entry name" value="eCIS_core_dom"/>
</dbReference>
<comment type="caution">
    <text evidence="3">The sequence shown here is derived from an EMBL/GenBank/DDBJ whole genome shotgun (WGS) entry which is preliminary data.</text>
</comment>
<gene>
    <name evidence="3" type="ORF">GCM10009539_12380</name>
</gene>
<sequence length="729" mass="79877">MHRHTDGSAHEPQGPTARGATSADRNPEPEAMVRALQRSAGNGAVARALAAEVTTTVPDVLRSGGRPLPGSLRSEMEARLGADFSDVRLHTGPAAQRSAAEIGARAYTSGPHVVLGAGGGDRHTLAHELTHVVQQRSGPVAGTPGPDGLTLSDPGDQFERAADAAARAALRGPVPDVSPAASDAPAATADGAVQRLVEVADGSEKRAHTDDKNRVKPEFTQADAADLMKRVTEAVDASGDPELQAAFAENLALVTAQAKKWVADTEVGTLTGHSAFGSKRRVVTYPSYLQVARALVGWVRQKPGRHDEKVLAQQVYGDEEVAKRLDTVLRKIEHWIATLKSTPPRTFFSGGESTEWLDLERLRKELETGEGLIKSKVEGHWKEFGTYQHHLDIRNDEEQRTRFKGNFMAVLQNPDQYPLRDKVVVIHDLYEYFKQRNSGRPNAQTAGNDLLPDTPPEALVSSTQKVESGKPPVRGTDRGTHRGGTTRDEAADSTKMAREQNIPVYAGQSSTAARMLYLSQLAGADTEELTAVALSIFAFWRIDYDHTMDLAYHTLHETMDIAKNFGVPYDQEERGATFDVYADRIKVERQKQEQEQEQRRQQEFERFLENSERTNNQLDRQGRVLVRAVTALEADHQTRLTGGYGHQKRRTNSRTLLNRYQTAAAACRTALQKVTTASAEERPQRVSEYEKAVSDATALYKAVTDLVKTRRIAAAEAAEDAMETAAAPV</sequence>
<dbReference type="Pfam" id="PF13699">
    <property type="entry name" value="eCIS_core"/>
    <property type="match status" value="1"/>
</dbReference>
<dbReference type="Proteomes" id="UP001500967">
    <property type="component" value="Unassembled WGS sequence"/>
</dbReference>
<evidence type="ECO:0000259" key="2">
    <source>
        <dbReference type="Pfam" id="PF13699"/>
    </source>
</evidence>
<keyword evidence="4" id="KW-1185">Reference proteome</keyword>
<dbReference type="EMBL" id="BAAAGX010000006">
    <property type="protein sequence ID" value="GAA0228496.1"/>
    <property type="molecule type" value="Genomic_DNA"/>
</dbReference>
<feature type="region of interest" description="Disordered" evidence="1">
    <location>
        <begin position="437"/>
        <end position="494"/>
    </location>
</feature>